<dbReference type="AlphaFoldDB" id="A0A937W3W3"/>
<dbReference type="EMBL" id="VGLS01000815">
    <property type="protein sequence ID" value="MBM3226172.1"/>
    <property type="molecule type" value="Genomic_DNA"/>
</dbReference>
<gene>
    <name evidence="6" type="ORF">FJZ47_20590</name>
</gene>
<reference evidence="6" key="1">
    <citation type="submission" date="2019-03" db="EMBL/GenBank/DDBJ databases">
        <title>Lake Tanganyika Metagenome-Assembled Genomes (MAGs).</title>
        <authorList>
            <person name="Tran P."/>
        </authorList>
    </citation>
    <scope>NUCLEOTIDE SEQUENCE</scope>
    <source>
        <strain evidence="6">K_DeepCast_65m_m2_066</strain>
    </source>
</reference>
<dbReference type="InterPro" id="IPR009056">
    <property type="entry name" value="Cyt_c-like_dom"/>
</dbReference>
<sequence>MRFAVSPVCIRLLTILGTCLGALALLLWGVAPAPLPPAPLPAVPVRLPQVPLPAGVDPESVALRGALLNGERIYQRLCYHCHGRYGKGDNNAYMESIGHKPADHTDLLAMQQLSDNAFFLALRDGTKDQRGWLTMPPWSSVLSTQEMWDVITYVRHLPLAAAPAVSTP</sequence>
<evidence type="ECO:0000256" key="4">
    <source>
        <dbReference type="PROSITE-ProRule" id="PRU00433"/>
    </source>
</evidence>
<dbReference type="SUPFAM" id="SSF46626">
    <property type="entry name" value="Cytochrome c"/>
    <property type="match status" value="1"/>
</dbReference>
<dbReference type="GO" id="GO:0046872">
    <property type="term" value="F:metal ion binding"/>
    <property type="evidence" value="ECO:0007669"/>
    <property type="project" value="UniProtKB-KW"/>
</dbReference>
<dbReference type="PROSITE" id="PS51007">
    <property type="entry name" value="CYTC"/>
    <property type="match status" value="1"/>
</dbReference>
<comment type="caution">
    <text evidence="6">The sequence shown here is derived from an EMBL/GenBank/DDBJ whole genome shotgun (WGS) entry which is preliminary data.</text>
</comment>
<feature type="domain" description="Cytochrome c" evidence="5">
    <location>
        <begin position="65"/>
        <end position="158"/>
    </location>
</feature>
<keyword evidence="3 4" id="KW-0408">Iron</keyword>
<evidence type="ECO:0000313" key="7">
    <source>
        <dbReference type="Proteomes" id="UP000712673"/>
    </source>
</evidence>
<accession>A0A937W3W3</accession>
<dbReference type="Pfam" id="PF13442">
    <property type="entry name" value="Cytochrome_CBB3"/>
    <property type="match status" value="1"/>
</dbReference>
<dbReference type="Gene3D" id="1.10.760.10">
    <property type="entry name" value="Cytochrome c-like domain"/>
    <property type="match status" value="1"/>
</dbReference>
<organism evidence="6 7">
    <name type="scientific">Tectimicrobiota bacterium</name>
    <dbReference type="NCBI Taxonomy" id="2528274"/>
    <lineage>
        <taxon>Bacteria</taxon>
        <taxon>Pseudomonadati</taxon>
        <taxon>Nitrospinota/Tectimicrobiota group</taxon>
        <taxon>Candidatus Tectimicrobiota</taxon>
    </lineage>
</organism>
<name>A0A937W3W3_UNCTE</name>
<evidence type="ECO:0000256" key="3">
    <source>
        <dbReference type="ARBA" id="ARBA00023004"/>
    </source>
</evidence>
<evidence type="ECO:0000256" key="1">
    <source>
        <dbReference type="ARBA" id="ARBA00022617"/>
    </source>
</evidence>
<dbReference type="InterPro" id="IPR036909">
    <property type="entry name" value="Cyt_c-like_dom_sf"/>
</dbReference>
<evidence type="ECO:0000259" key="5">
    <source>
        <dbReference type="PROSITE" id="PS51007"/>
    </source>
</evidence>
<evidence type="ECO:0000313" key="6">
    <source>
        <dbReference type="EMBL" id="MBM3226172.1"/>
    </source>
</evidence>
<evidence type="ECO:0000256" key="2">
    <source>
        <dbReference type="ARBA" id="ARBA00022723"/>
    </source>
</evidence>
<keyword evidence="2 4" id="KW-0479">Metal-binding</keyword>
<dbReference type="Proteomes" id="UP000712673">
    <property type="component" value="Unassembled WGS sequence"/>
</dbReference>
<proteinExistence type="predicted"/>
<dbReference type="GO" id="GO:0020037">
    <property type="term" value="F:heme binding"/>
    <property type="evidence" value="ECO:0007669"/>
    <property type="project" value="InterPro"/>
</dbReference>
<dbReference type="GO" id="GO:0009055">
    <property type="term" value="F:electron transfer activity"/>
    <property type="evidence" value="ECO:0007669"/>
    <property type="project" value="InterPro"/>
</dbReference>
<keyword evidence="1 4" id="KW-0349">Heme</keyword>
<protein>
    <submittedName>
        <fullName evidence="6">Cytochrome c</fullName>
    </submittedName>
</protein>